<keyword evidence="4" id="KW-1185">Reference proteome</keyword>
<evidence type="ECO:0000259" key="2">
    <source>
        <dbReference type="Pfam" id="PF00248"/>
    </source>
</evidence>
<dbReference type="GeneID" id="63684935"/>
<proteinExistence type="predicted"/>
<dbReference type="AlphaFoldDB" id="M5G2K1"/>
<dbReference type="InterPro" id="IPR036812">
    <property type="entry name" value="NAD(P)_OxRdtase_dom_sf"/>
</dbReference>
<sequence>MPVLVCQSELAIHVPPDSQDRHRFGPHPGLGTMGMSFSYATAHNEQNNLAVLRAAWEKGCRLWDTADMYGDHFMGENEQLLSKAFHSGIPRKDIFLCSKFGNWRNYETGERKVLGTPEYVKSAIEKTLKNLDVEYVDLYYQHRVDKNTPIEDTVQALKELQSAGKIRYIGLSECSASTLRRAYAVAPIAAVQVEYSLWETSIERSGLLDACKELGVARVASRKDLEGDSRLGHPRFSEENFPKNLKLVDELNNLAKKKECTASQLAIAWVHAQWEGVIAIPGTTRLAGLEENIASNDVKFTEAELKEIRTILDSFKTAGDRYPAPQMAALDH</sequence>
<evidence type="ECO:0000313" key="3">
    <source>
        <dbReference type="EMBL" id="EJU04451.1"/>
    </source>
</evidence>
<gene>
    <name evidence="3" type="ORF">DACRYDRAFT_114774</name>
</gene>
<dbReference type="InterPro" id="IPR050791">
    <property type="entry name" value="Aldo-Keto_reductase"/>
</dbReference>
<evidence type="ECO:0000313" key="4">
    <source>
        <dbReference type="Proteomes" id="UP000030653"/>
    </source>
</evidence>
<dbReference type="PANTHER" id="PTHR43625">
    <property type="entry name" value="AFLATOXIN B1 ALDEHYDE REDUCTASE"/>
    <property type="match status" value="1"/>
</dbReference>
<dbReference type="PRINTS" id="PR00069">
    <property type="entry name" value="ALDKETRDTASE"/>
</dbReference>
<feature type="domain" description="NADP-dependent oxidoreductase" evidence="2">
    <location>
        <begin position="29"/>
        <end position="312"/>
    </location>
</feature>
<dbReference type="HOGENOM" id="CLU_023205_2_1_1"/>
<dbReference type="OrthoDB" id="37537at2759"/>
<dbReference type="STRING" id="1858805.M5G2K1"/>
<dbReference type="EMBL" id="JH795858">
    <property type="protein sequence ID" value="EJU04451.1"/>
    <property type="molecule type" value="Genomic_DNA"/>
</dbReference>
<dbReference type="SUPFAM" id="SSF51430">
    <property type="entry name" value="NAD(P)-linked oxidoreductase"/>
    <property type="match status" value="1"/>
</dbReference>
<dbReference type="OMA" id="TWKYCET"/>
<evidence type="ECO:0000256" key="1">
    <source>
        <dbReference type="ARBA" id="ARBA00023002"/>
    </source>
</evidence>
<keyword evidence="1" id="KW-0560">Oxidoreductase</keyword>
<protein>
    <submittedName>
        <fullName evidence="3">Aldo/keto reductase</fullName>
    </submittedName>
</protein>
<dbReference type="GO" id="GO:0005737">
    <property type="term" value="C:cytoplasm"/>
    <property type="evidence" value="ECO:0007669"/>
    <property type="project" value="TreeGrafter"/>
</dbReference>
<dbReference type="Gene3D" id="3.20.20.100">
    <property type="entry name" value="NADP-dependent oxidoreductase domain"/>
    <property type="match status" value="1"/>
</dbReference>
<name>M5G2K1_DACPD</name>
<accession>M5G2K1</accession>
<reference evidence="3 4" key="1">
    <citation type="journal article" date="2012" name="Science">
        <title>The Paleozoic origin of enzymatic lignin decomposition reconstructed from 31 fungal genomes.</title>
        <authorList>
            <person name="Floudas D."/>
            <person name="Binder M."/>
            <person name="Riley R."/>
            <person name="Barry K."/>
            <person name="Blanchette R.A."/>
            <person name="Henrissat B."/>
            <person name="Martinez A.T."/>
            <person name="Otillar R."/>
            <person name="Spatafora J.W."/>
            <person name="Yadav J.S."/>
            <person name="Aerts A."/>
            <person name="Benoit I."/>
            <person name="Boyd A."/>
            <person name="Carlson A."/>
            <person name="Copeland A."/>
            <person name="Coutinho P.M."/>
            <person name="de Vries R.P."/>
            <person name="Ferreira P."/>
            <person name="Findley K."/>
            <person name="Foster B."/>
            <person name="Gaskell J."/>
            <person name="Glotzer D."/>
            <person name="Gorecki P."/>
            <person name="Heitman J."/>
            <person name="Hesse C."/>
            <person name="Hori C."/>
            <person name="Igarashi K."/>
            <person name="Jurgens J.A."/>
            <person name="Kallen N."/>
            <person name="Kersten P."/>
            <person name="Kohler A."/>
            <person name="Kuees U."/>
            <person name="Kumar T.K.A."/>
            <person name="Kuo A."/>
            <person name="LaButti K."/>
            <person name="Larrondo L.F."/>
            <person name="Lindquist E."/>
            <person name="Ling A."/>
            <person name="Lombard V."/>
            <person name="Lucas S."/>
            <person name="Lundell T."/>
            <person name="Martin R."/>
            <person name="McLaughlin D.J."/>
            <person name="Morgenstern I."/>
            <person name="Morin E."/>
            <person name="Murat C."/>
            <person name="Nagy L.G."/>
            <person name="Nolan M."/>
            <person name="Ohm R.A."/>
            <person name="Patyshakuliyeva A."/>
            <person name="Rokas A."/>
            <person name="Ruiz-Duenas F.J."/>
            <person name="Sabat G."/>
            <person name="Salamov A."/>
            <person name="Samejima M."/>
            <person name="Schmutz J."/>
            <person name="Slot J.C."/>
            <person name="St John F."/>
            <person name="Stenlid J."/>
            <person name="Sun H."/>
            <person name="Sun S."/>
            <person name="Syed K."/>
            <person name="Tsang A."/>
            <person name="Wiebenga A."/>
            <person name="Young D."/>
            <person name="Pisabarro A."/>
            <person name="Eastwood D.C."/>
            <person name="Martin F."/>
            <person name="Cullen D."/>
            <person name="Grigoriev I.V."/>
            <person name="Hibbett D.S."/>
        </authorList>
    </citation>
    <scope>NUCLEOTIDE SEQUENCE [LARGE SCALE GENOMIC DNA]</scope>
    <source>
        <strain evidence="3 4">DJM-731 SS1</strain>
    </source>
</reference>
<organism evidence="3 4">
    <name type="scientific">Dacryopinax primogenitus (strain DJM 731)</name>
    <name type="common">Brown rot fungus</name>
    <dbReference type="NCBI Taxonomy" id="1858805"/>
    <lineage>
        <taxon>Eukaryota</taxon>
        <taxon>Fungi</taxon>
        <taxon>Dikarya</taxon>
        <taxon>Basidiomycota</taxon>
        <taxon>Agaricomycotina</taxon>
        <taxon>Dacrymycetes</taxon>
        <taxon>Dacrymycetales</taxon>
        <taxon>Dacrymycetaceae</taxon>
        <taxon>Dacryopinax</taxon>
    </lineage>
</organism>
<dbReference type="InterPro" id="IPR023210">
    <property type="entry name" value="NADP_OxRdtase_dom"/>
</dbReference>
<dbReference type="RefSeq" id="XP_040631345.1">
    <property type="nucleotide sequence ID" value="XM_040769873.1"/>
</dbReference>
<dbReference type="PANTHER" id="PTHR43625:SF40">
    <property type="entry name" value="ALDO-KETO REDUCTASE YAKC [NADP(+)]"/>
    <property type="match status" value="1"/>
</dbReference>
<dbReference type="InterPro" id="IPR020471">
    <property type="entry name" value="AKR"/>
</dbReference>
<dbReference type="Proteomes" id="UP000030653">
    <property type="component" value="Unassembled WGS sequence"/>
</dbReference>
<dbReference type="Pfam" id="PF00248">
    <property type="entry name" value="Aldo_ket_red"/>
    <property type="match status" value="1"/>
</dbReference>
<dbReference type="GO" id="GO:0016491">
    <property type="term" value="F:oxidoreductase activity"/>
    <property type="evidence" value="ECO:0007669"/>
    <property type="project" value="UniProtKB-KW"/>
</dbReference>